<dbReference type="CDD" id="cd09933">
    <property type="entry name" value="SH2_Src_family"/>
    <property type="match status" value="1"/>
</dbReference>
<dbReference type="CDD" id="cd12009">
    <property type="entry name" value="SH3_Blk"/>
    <property type="match status" value="1"/>
</dbReference>
<name>Q4SUH4_TETNG</name>
<evidence type="ECO:0000259" key="7">
    <source>
        <dbReference type="PROSITE" id="PS50001"/>
    </source>
</evidence>
<evidence type="ECO:0000256" key="3">
    <source>
        <dbReference type="ARBA" id="ARBA00023288"/>
    </source>
</evidence>
<dbReference type="InterPro" id="IPR043539">
    <property type="entry name" value="Grb2-like"/>
</dbReference>
<dbReference type="PANTHER" id="PTHR46037">
    <property type="entry name" value="PROTEIN ENHANCER OF SEVENLESS 2B"/>
    <property type="match status" value="1"/>
</dbReference>
<dbReference type="Gene3D" id="3.30.200.20">
    <property type="entry name" value="Phosphorylase Kinase, domain 1"/>
    <property type="match status" value="1"/>
</dbReference>
<dbReference type="FunFam" id="3.30.505.10:FF:000001">
    <property type="entry name" value="Tyrosine-protein kinase"/>
    <property type="match status" value="1"/>
</dbReference>
<dbReference type="PRINTS" id="PR00452">
    <property type="entry name" value="SH3DOMAIN"/>
</dbReference>
<feature type="non-terminal residue" evidence="9">
    <location>
        <position position="232"/>
    </location>
</feature>
<accession>Q4SUH4</accession>
<evidence type="ECO:0000259" key="8">
    <source>
        <dbReference type="PROSITE" id="PS50002"/>
    </source>
</evidence>
<dbReference type="InterPro" id="IPR000980">
    <property type="entry name" value="SH2"/>
</dbReference>
<dbReference type="Gene3D" id="2.30.30.40">
    <property type="entry name" value="SH3 Domains"/>
    <property type="match status" value="1"/>
</dbReference>
<dbReference type="AlphaFoldDB" id="Q4SUH4"/>
<evidence type="ECO:0000256" key="2">
    <source>
        <dbReference type="ARBA" id="ARBA00022999"/>
    </source>
</evidence>
<reference evidence="9" key="1">
    <citation type="journal article" date="2004" name="Nature">
        <title>Genome duplication in the teleost fish Tetraodon nigroviridis reveals the early vertebrate proto-karyotype.</title>
        <authorList>
            <person name="Jaillon O."/>
            <person name="Aury J.-M."/>
            <person name="Brunet F."/>
            <person name="Petit J.-L."/>
            <person name="Stange-Thomann N."/>
            <person name="Mauceli E."/>
            <person name="Bouneau L."/>
            <person name="Fischer C."/>
            <person name="Ozouf-Costaz C."/>
            <person name="Bernot A."/>
            <person name="Nicaud S."/>
            <person name="Jaffe D."/>
            <person name="Fisher S."/>
            <person name="Lutfalla G."/>
            <person name="Dossat C."/>
            <person name="Segurens B."/>
            <person name="Dasilva C."/>
            <person name="Salanoubat M."/>
            <person name="Levy M."/>
            <person name="Boudet N."/>
            <person name="Castellano S."/>
            <person name="Anthouard V."/>
            <person name="Jubin C."/>
            <person name="Castelli V."/>
            <person name="Katinka M."/>
            <person name="Vacherie B."/>
            <person name="Biemont C."/>
            <person name="Skalli Z."/>
            <person name="Cattolico L."/>
            <person name="Poulain J."/>
            <person name="De Berardinis V."/>
            <person name="Cruaud C."/>
            <person name="Duprat S."/>
            <person name="Brottier P."/>
            <person name="Coutanceau J.-P."/>
            <person name="Gouzy J."/>
            <person name="Parra G."/>
            <person name="Lardier G."/>
            <person name="Chapple C."/>
            <person name="McKernan K.J."/>
            <person name="McEwan P."/>
            <person name="Bosak S."/>
            <person name="Kellis M."/>
            <person name="Volff J.-N."/>
            <person name="Guigo R."/>
            <person name="Zody M.C."/>
            <person name="Mesirov J."/>
            <person name="Lindblad-Toh K."/>
            <person name="Birren B."/>
            <person name="Nusbaum C."/>
            <person name="Kahn D."/>
            <person name="Robinson-Rechavi M."/>
            <person name="Laudet V."/>
            <person name="Schachter V."/>
            <person name="Quetier F."/>
            <person name="Saurin W."/>
            <person name="Scarpelli C."/>
            <person name="Wincker P."/>
            <person name="Lander E.S."/>
            <person name="Weissenbach J."/>
            <person name="Roest Crollius H."/>
        </authorList>
    </citation>
    <scope>NUCLEOTIDE SEQUENCE [LARGE SCALE GENOMIC DNA]</scope>
</reference>
<dbReference type="KEGG" id="tng:GSTEN00012464G001"/>
<feature type="domain" description="SH3" evidence="8">
    <location>
        <begin position="30"/>
        <end position="90"/>
    </location>
</feature>
<dbReference type="SMART" id="SM00252">
    <property type="entry name" value="SH2"/>
    <property type="match status" value="1"/>
</dbReference>
<evidence type="ECO:0000313" key="9">
    <source>
        <dbReference type="EMBL" id="CAF95708.1"/>
    </source>
</evidence>
<dbReference type="PROSITE" id="PS50002">
    <property type="entry name" value="SH3"/>
    <property type="match status" value="1"/>
</dbReference>
<keyword evidence="1 5" id="KW-0728">SH3 domain</keyword>
<proteinExistence type="predicted"/>
<dbReference type="SMART" id="SM00326">
    <property type="entry name" value="SH3"/>
    <property type="match status" value="1"/>
</dbReference>
<dbReference type="Gene3D" id="3.30.505.10">
    <property type="entry name" value="SH2 domain"/>
    <property type="match status" value="1"/>
</dbReference>
<dbReference type="OrthoDB" id="4062651at2759"/>
<dbReference type="InterPro" id="IPR036028">
    <property type="entry name" value="SH3-like_dom_sf"/>
</dbReference>
<gene>
    <name evidence="9" type="ORF">GSTENG00012464001</name>
</gene>
<dbReference type="InterPro" id="IPR001452">
    <property type="entry name" value="SH3_domain"/>
</dbReference>
<dbReference type="SUPFAM" id="SSF55550">
    <property type="entry name" value="SH2 domain"/>
    <property type="match status" value="1"/>
</dbReference>
<sequence length="232" mass="26269">MGCTCSGQKEVKNDKRRHEAQGNRMVRSGQDECTYVALHDFKSTNASDLPFKKGEKLKVLQADGQWWVAKSLETGLEGFIPCNYVARADTLDVEKWFFKDMSRKETERLLLAPGNKGGSFLVRESETTPGSFSLSIRDSVPEEGDVVKHYKIRCLDNGGYYISPFNTFPSLQELVKYYTGTADGLCQRLFAPCKPKAFQQPWAQDEWEIPRDTLKMVKKLGAGQFGEVWMGE</sequence>
<evidence type="ECO:0000256" key="6">
    <source>
        <dbReference type="SAM" id="MobiDB-lite"/>
    </source>
</evidence>
<dbReference type="SUPFAM" id="SSF50044">
    <property type="entry name" value="SH3-domain"/>
    <property type="match status" value="1"/>
</dbReference>
<reference evidence="9" key="2">
    <citation type="submission" date="2004-02" db="EMBL/GenBank/DDBJ databases">
        <authorList>
            <consortium name="Genoscope"/>
            <consortium name="Whitehead Institute Centre for Genome Research"/>
        </authorList>
    </citation>
    <scope>NUCLEOTIDE SEQUENCE</scope>
</reference>
<dbReference type="Pfam" id="PF00018">
    <property type="entry name" value="SH3_1"/>
    <property type="match status" value="1"/>
</dbReference>
<feature type="region of interest" description="Disordered" evidence="6">
    <location>
        <begin position="1"/>
        <end position="25"/>
    </location>
</feature>
<dbReference type="InterPro" id="IPR036860">
    <property type="entry name" value="SH2_dom_sf"/>
</dbReference>
<keyword evidence="2 4" id="KW-0727">SH2 domain</keyword>
<feature type="compositionally biased region" description="Basic and acidic residues" evidence="6">
    <location>
        <begin position="9"/>
        <end position="21"/>
    </location>
</feature>
<dbReference type="PRINTS" id="PR00401">
    <property type="entry name" value="SH2DOMAIN"/>
</dbReference>
<protein>
    <submittedName>
        <fullName evidence="9">(spotted green pufferfish) hypothetical protein</fullName>
    </submittedName>
</protein>
<evidence type="ECO:0000256" key="1">
    <source>
        <dbReference type="ARBA" id="ARBA00022443"/>
    </source>
</evidence>
<organism evidence="9">
    <name type="scientific">Tetraodon nigroviridis</name>
    <name type="common">Spotted green pufferfish</name>
    <name type="synonym">Chelonodon nigroviridis</name>
    <dbReference type="NCBI Taxonomy" id="99883"/>
    <lineage>
        <taxon>Eukaryota</taxon>
        <taxon>Metazoa</taxon>
        <taxon>Chordata</taxon>
        <taxon>Craniata</taxon>
        <taxon>Vertebrata</taxon>
        <taxon>Euteleostomi</taxon>
        <taxon>Actinopterygii</taxon>
        <taxon>Neopterygii</taxon>
        <taxon>Teleostei</taxon>
        <taxon>Neoteleostei</taxon>
        <taxon>Acanthomorphata</taxon>
        <taxon>Eupercaria</taxon>
        <taxon>Tetraodontiformes</taxon>
        <taxon>Tetradontoidea</taxon>
        <taxon>Tetraodontidae</taxon>
        <taxon>Tetraodon</taxon>
    </lineage>
</organism>
<dbReference type="Pfam" id="PF00017">
    <property type="entry name" value="SH2"/>
    <property type="match status" value="1"/>
</dbReference>
<dbReference type="EMBL" id="CAAE01013918">
    <property type="protein sequence ID" value="CAF95708.1"/>
    <property type="molecule type" value="Genomic_DNA"/>
</dbReference>
<evidence type="ECO:0000256" key="4">
    <source>
        <dbReference type="PROSITE-ProRule" id="PRU00191"/>
    </source>
</evidence>
<dbReference type="HOGENOM" id="CLU_1726499_0_0_1"/>
<evidence type="ECO:0000256" key="5">
    <source>
        <dbReference type="PROSITE-ProRule" id="PRU00192"/>
    </source>
</evidence>
<keyword evidence="3" id="KW-0449">Lipoprotein</keyword>
<dbReference type="PROSITE" id="PS50001">
    <property type="entry name" value="SH2"/>
    <property type="match status" value="1"/>
</dbReference>
<comment type="caution">
    <text evidence="9">The sequence shown here is derived from an EMBL/GenBank/DDBJ whole genome shotgun (WGS) entry which is preliminary data.</text>
</comment>
<feature type="domain" description="SH2" evidence="7">
    <location>
        <begin position="96"/>
        <end position="193"/>
    </location>
</feature>